<feature type="domain" description="ScoMcrA-like SRA" evidence="3">
    <location>
        <begin position="102"/>
        <end position="207"/>
    </location>
</feature>
<protein>
    <recommendedName>
        <fullName evidence="6">DUF4263 domain-containing protein</fullName>
    </recommendedName>
</protein>
<organism evidence="4 5">
    <name type="scientific">Asanoa iriomotensis</name>
    <dbReference type="NCBI Taxonomy" id="234613"/>
    <lineage>
        <taxon>Bacteria</taxon>
        <taxon>Bacillati</taxon>
        <taxon>Actinomycetota</taxon>
        <taxon>Actinomycetes</taxon>
        <taxon>Micromonosporales</taxon>
        <taxon>Micromonosporaceae</taxon>
        <taxon>Asanoa</taxon>
    </lineage>
</organism>
<evidence type="ECO:0000259" key="3">
    <source>
        <dbReference type="Pfam" id="PF26348"/>
    </source>
</evidence>
<evidence type="ECO:0000313" key="4">
    <source>
        <dbReference type="EMBL" id="GIF61653.1"/>
    </source>
</evidence>
<dbReference type="Proteomes" id="UP000624325">
    <property type="component" value="Unassembled WGS sequence"/>
</dbReference>
<keyword evidence="5" id="KW-1185">Reference proteome</keyword>
<dbReference type="RefSeq" id="WP_203708466.1">
    <property type="nucleotide sequence ID" value="NZ_BAAALU010000016.1"/>
</dbReference>
<dbReference type="Pfam" id="PF26348">
    <property type="entry name" value="SRA_ScoMcrA"/>
    <property type="match status" value="1"/>
</dbReference>
<evidence type="ECO:0000259" key="2">
    <source>
        <dbReference type="Pfam" id="PF14082"/>
    </source>
</evidence>
<sequence length="522" mass="58176">MAHGHVEDVLSDHTESGDGLRRCRAHKVVVLFDELFLGRPIDRDWLRSMTPWSARAFSNGRRGSRRPVEVPDEAWPAVVRLAGEEREIAWPARWDLAPGTVVARADLHRIFGGGKSTGIAASDDTPNILFFKDVVRGASADEGGHEWSDDGAFLVRGMEENGETLTFHNESVVKHVRRGKPLRVFQNSPRGACTYLGEFAIDQANPVERWIDTGRERVIKPRLMPSLPYTRYQRMAPVFRLFPLDALSSLPSVAPSRKRIPQQRLLISVSLVPGPTSTDAVPPNRDDSRSSGREEDSTADVRASIANLLALLRDHDNAADTVAQLDAAAVLSDVLERRLRWGGLTELRRLIDDPNTREAALHRVLQRHTWMFGGQYVGSATRRALSLRDQIDIPLIRSDGTLHGVELKTASVDELVKVHRSHLIVGPKVNEAVGQAMNYLRGLDEQRDAILNNFRVDCRRTTMTVVIGHPRYVKGEITAADVAETIRTYNSHLARIQVMTYKDLLDGAERSLHLSGDATTKP</sequence>
<name>A0ABQ4CFW1_9ACTN</name>
<feature type="region of interest" description="Disordered" evidence="1">
    <location>
        <begin position="273"/>
        <end position="299"/>
    </location>
</feature>
<gene>
    <name evidence="4" type="ORF">Air01nite_77480</name>
</gene>
<dbReference type="InterPro" id="IPR058712">
    <property type="entry name" value="SRA_ScoMcrA"/>
</dbReference>
<dbReference type="EMBL" id="BONC01000118">
    <property type="protein sequence ID" value="GIF61653.1"/>
    <property type="molecule type" value="Genomic_DNA"/>
</dbReference>
<accession>A0ABQ4CFW1</accession>
<proteinExistence type="predicted"/>
<dbReference type="InterPro" id="IPR025359">
    <property type="entry name" value="SduA_C"/>
</dbReference>
<evidence type="ECO:0000256" key="1">
    <source>
        <dbReference type="SAM" id="MobiDB-lite"/>
    </source>
</evidence>
<evidence type="ECO:0000313" key="5">
    <source>
        <dbReference type="Proteomes" id="UP000624325"/>
    </source>
</evidence>
<evidence type="ECO:0008006" key="6">
    <source>
        <dbReference type="Google" id="ProtNLM"/>
    </source>
</evidence>
<dbReference type="Pfam" id="PF14082">
    <property type="entry name" value="SduA_C"/>
    <property type="match status" value="1"/>
</dbReference>
<comment type="caution">
    <text evidence="4">The sequence shown here is derived from an EMBL/GenBank/DDBJ whole genome shotgun (WGS) entry which is preliminary data.</text>
</comment>
<feature type="compositionally biased region" description="Basic and acidic residues" evidence="1">
    <location>
        <begin position="284"/>
        <end position="296"/>
    </location>
</feature>
<reference evidence="4 5" key="1">
    <citation type="submission" date="2021-01" db="EMBL/GenBank/DDBJ databases">
        <title>Whole genome shotgun sequence of Asanoa iriomotensis NBRC 100142.</title>
        <authorList>
            <person name="Komaki H."/>
            <person name="Tamura T."/>
        </authorList>
    </citation>
    <scope>NUCLEOTIDE SEQUENCE [LARGE SCALE GENOMIC DNA]</scope>
    <source>
        <strain evidence="4 5">NBRC 100142</strain>
    </source>
</reference>
<feature type="domain" description="Shedu protein SduA C-terminal" evidence="2">
    <location>
        <begin position="357"/>
        <end position="505"/>
    </location>
</feature>